<gene>
    <name evidence="1" type="ORF">LKD37_04585</name>
</gene>
<proteinExistence type="predicted"/>
<dbReference type="EMBL" id="JAJEPW010000009">
    <property type="protein sequence ID" value="MCC2128800.1"/>
    <property type="molecule type" value="Genomic_DNA"/>
</dbReference>
<evidence type="ECO:0000313" key="1">
    <source>
        <dbReference type="EMBL" id="MCC2128800.1"/>
    </source>
</evidence>
<sequence length="238" mass="27446">MLWLSRKDIEHISRRLLRDYLKKVPQKVDHIDPTDFAEKMCGLQFTFADISEAHDAIGLTATSGVIITIPQRDGTRLDYELDGKTAFIDQSLVAENQIGRLNFTMMHEAAHQLFWMLYPEEYEVQTPRCVFRMADEHTQYPVLDWEEWQTNVLTSFLLLPKELVYRHMADVGLKDGIGVLNRIYARKDYECFSEAAKRLGVSKTALAIRSSQLGLVGRNDLYDPYALVDIFPEKNEIA</sequence>
<name>A0AAE3AE60_9FIRM</name>
<organism evidence="1 2">
    <name type="scientific">Brotocaccenecus cirricatena</name>
    <dbReference type="NCBI Taxonomy" id="3064195"/>
    <lineage>
        <taxon>Bacteria</taxon>
        <taxon>Bacillati</taxon>
        <taxon>Bacillota</taxon>
        <taxon>Clostridia</taxon>
        <taxon>Eubacteriales</taxon>
        <taxon>Oscillospiraceae</taxon>
        <taxon>Brotocaccenecus</taxon>
    </lineage>
</organism>
<reference evidence="1" key="1">
    <citation type="submission" date="2021-10" db="EMBL/GenBank/DDBJ databases">
        <title>Anaerobic single-cell dispensing facilitates the cultivation of human gut bacteria.</title>
        <authorList>
            <person name="Afrizal A."/>
        </authorList>
    </citation>
    <scope>NUCLEOTIDE SEQUENCE</scope>
    <source>
        <strain evidence="1">CLA-AA-H272</strain>
    </source>
</reference>
<evidence type="ECO:0000313" key="2">
    <source>
        <dbReference type="Proteomes" id="UP001199319"/>
    </source>
</evidence>
<accession>A0AAE3AE60</accession>
<dbReference type="RefSeq" id="WP_302928109.1">
    <property type="nucleotide sequence ID" value="NZ_JAJEPW010000009.1"/>
</dbReference>
<dbReference type="Proteomes" id="UP001199319">
    <property type="component" value="Unassembled WGS sequence"/>
</dbReference>
<dbReference type="AlphaFoldDB" id="A0AAE3AE60"/>
<comment type="caution">
    <text evidence="1">The sequence shown here is derived from an EMBL/GenBank/DDBJ whole genome shotgun (WGS) entry which is preliminary data.</text>
</comment>
<keyword evidence="2" id="KW-1185">Reference proteome</keyword>
<protein>
    <submittedName>
        <fullName evidence="1">DUF955 domain-containing protein</fullName>
    </submittedName>
</protein>